<dbReference type="GO" id="GO:0005524">
    <property type="term" value="F:ATP binding"/>
    <property type="evidence" value="ECO:0007669"/>
    <property type="project" value="UniProtKB-KW"/>
</dbReference>
<evidence type="ECO:0000256" key="4">
    <source>
        <dbReference type="ARBA" id="ARBA00022741"/>
    </source>
</evidence>
<proteinExistence type="predicted"/>
<evidence type="ECO:0000256" key="8">
    <source>
        <dbReference type="ARBA" id="ARBA00048679"/>
    </source>
</evidence>
<evidence type="ECO:0000313" key="11">
    <source>
        <dbReference type="Proteomes" id="UP000294813"/>
    </source>
</evidence>
<evidence type="ECO:0000256" key="3">
    <source>
        <dbReference type="ARBA" id="ARBA00022679"/>
    </source>
</evidence>
<gene>
    <name evidence="10" type="ORF">EDD73_11738</name>
</gene>
<feature type="domain" description="Protein kinase" evidence="9">
    <location>
        <begin position="1"/>
        <end position="214"/>
    </location>
</feature>
<dbReference type="AlphaFoldDB" id="A0A4R2RKI5"/>
<protein>
    <recommendedName>
        <fullName evidence="1">non-specific serine/threonine protein kinase</fullName>
        <ecNumber evidence="1">2.7.11.1</ecNumber>
    </recommendedName>
</protein>
<keyword evidence="4" id="KW-0547">Nucleotide-binding</keyword>
<dbReference type="Pfam" id="PF00069">
    <property type="entry name" value="Pkinase"/>
    <property type="match status" value="1"/>
</dbReference>
<evidence type="ECO:0000256" key="2">
    <source>
        <dbReference type="ARBA" id="ARBA00022527"/>
    </source>
</evidence>
<organism evidence="10 11">
    <name type="scientific">Heliophilum fasciatum</name>
    <dbReference type="NCBI Taxonomy" id="35700"/>
    <lineage>
        <taxon>Bacteria</taxon>
        <taxon>Bacillati</taxon>
        <taxon>Bacillota</taxon>
        <taxon>Clostridia</taxon>
        <taxon>Eubacteriales</taxon>
        <taxon>Heliobacteriaceae</taxon>
        <taxon>Heliophilum</taxon>
    </lineage>
</organism>
<accession>A0A4R2RKI5</accession>
<keyword evidence="5 10" id="KW-0418">Kinase</keyword>
<keyword evidence="6" id="KW-0067">ATP-binding</keyword>
<keyword evidence="2" id="KW-0723">Serine/threonine-protein kinase</keyword>
<dbReference type="EMBL" id="SLXT01000017">
    <property type="protein sequence ID" value="TCP63613.1"/>
    <property type="molecule type" value="Genomic_DNA"/>
</dbReference>
<keyword evidence="3" id="KW-0808">Transferase</keyword>
<dbReference type="SMART" id="SM00220">
    <property type="entry name" value="S_TKc"/>
    <property type="match status" value="1"/>
</dbReference>
<dbReference type="PANTHER" id="PTHR24363">
    <property type="entry name" value="SERINE/THREONINE PROTEIN KINASE"/>
    <property type="match status" value="1"/>
</dbReference>
<comment type="caution">
    <text evidence="10">The sequence shown here is derived from an EMBL/GenBank/DDBJ whole genome shotgun (WGS) entry which is preliminary data.</text>
</comment>
<dbReference type="GO" id="GO:0004674">
    <property type="term" value="F:protein serine/threonine kinase activity"/>
    <property type="evidence" value="ECO:0007669"/>
    <property type="project" value="UniProtKB-KW"/>
</dbReference>
<evidence type="ECO:0000256" key="1">
    <source>
        <dbReference type="ARBA" id="ARBA00012513"/>
    </source>
</evidence>
<comment type="catalytic activity">
    <reaction evidence="8">
        <text>L-seryl-[protein] + ATP = O-phospho-L-seryl-[protein] + ADP + H(+)</text>
        <dbReference type="Rhea" id="RHEA:17989"/>
        <dbReference type="Rhea" id="RHEA-COMP:9863"/>
        <dbReference type="Rhea" id="RHEA-COMP:11604"/>
        <dbReference type="ChEBI" id="CHEBI:15378"/>
        <dbReference type="ChEBI" id="CHEBI:29999"/>
        <dbReference type="ChEBI" id="CHEBI:30616"/>
        <dbReference type="ChEBI" id="CHEBI:83421"/>
        <dbReference type="ChEBI" id="CHEBI:456216"/>
        <dbReference type="EC" id="2.7.11.1"/>
    </reaction>
</comment>
<dbReference type="InterPro" id="IPR011009">
    <property type="entry name" value="Kinase-like_dom_sf"/>
</dbReference>
<dbReference type="Gene3D" id="1.10.510.10">
    <property type="entry name" value="Transferase(Phosphotransferase) domain 1"/>
    <property type="match status" value="1"/>
</dbReference>
<sequence>MPRCIEAFERDGCFYLVQTYVTGEPLSAQVMAGVRFTEEQVVAVLDQLLGILQAIHESARGAWPVIHRDLRLSNVFWSNGQVFLIDFGLARRMGCPADQALTDPVSVRADADGPECNASGCQQSSIEESADRRYRIRRRAISPQSDLFGAGVVAVDMMVNHVPPEIRDGQKWDQLVPLSPGMIAFLRRLMGEAAVEAWPSAAEARAALHRLIRT</sequence>
<dbReference type="Proteomes" id="UP000294813">
    <property type="component" value="Unassembled WGS sequence"/>
</dbReference>
<evidence type="ECO:0000256" key="5">
    <source>
        <dbReference type="ARBA" id="ARBA00022777"/>
    </source>
</evidence>
<evidence type="ECO:0000256" key="6">
    <source>
        <dbReference type="ARBA" id="ARBA00022840"/>
    </source>
</evidence>
<dbReference type="PROSITE" id="PS50011">
    <property type="entry name" value="PROTEIN_KINASE_DOM"/>
    <property type="match status" value="1"/>
</dbReference>
<dbReference type="SUPFAM" id="SSF56112">
    <property type="entry name" value="Protein kinase-like (PK-like)"/>
    <property type="match status" value="1"/>
</dbReference>
<keyword evidence="11" id="KW-1185">Reference proteome</keyword>
<reference evidence="10 11" key="1">
    <citation type="submission" date="2019-03" db="EMBL/GenBank/DDBJ databases">
        <title>Genomic Encyclopedia of Type Strains, Phase IV (KMG-IV): sequencing the most valuable type-strain genomes for metagenomic binning, comparative biology and taxonomic classification.</title>
        <authorList>
            <person name="Goeker M."/>
        </authorList>
    </citation>
    <scope>NUCLEOTIDE SEQUENCE [LARGE SCALE GENOMIC DNA]</scope>
    <source>
        <strain evidence="10 11">DSM 11170</strain>
    </source>
</reference>
<evidence type="ECO:0000259" key="9">
    <source>
        <dbReference type="PROSITE" id="PS50011"/>
    </source>
</evidence>
<dbReference type="InterPro" id="IPR000719">
    <property type="entry name" value="Prot_kinase_dom"/>
</dbReference>
<dbReference type="EC" id="2.7.11.1" evidence="1"/>
<comment type="catalytic activity">
    <reaction evidence="7">
        <text>L-threonyl-[protein] + ATP = O-phospho-L-threonyl-[protein] + ADP + H(+)</text>
        <dbReference type="Rhea" id="RHEA:46608"/>
        <dbReference type="Rhea" id="RHEA-COMP:11060"/>
        <dbReference type="Rhea" id="RHEA-COMP:11605"/>
        <dbReference type="ChEBI" id="CHEBI:15378"/>
        <dbReference type="ChEBI" id="CHEBI:30013"/>
        <dbReference type="ChEBI" id="CHEBI:30616"/>
        <dbReference type="ChEBI" id="CHEBI:61977"/>
        <dbReference type="ChEBI" id="CHEBI:456216"/>
        <dbReference type="EC" id="2.7.11.1"/>
    </reaction>
</comment>
<evidence type="ECO:0000313" key="10">
    <source>
        <dbReference type="EMBL" id="TCP63613.1"/>
    </source>
</evidence>
<name>A0A4R2RKI5_9FIRM</name>
<dbReference type="PANTHER" id="PTHR24363:SF0">
    <property type="entry name" value="SERINE_THREONINE KINASE LIKE DOMAIN CONTAINING 1"/>
    <property type="match status" value="1"/>
</dbReference>
<evidence type="ECO:0000256" key="7">
    <source>
        <dbReference type="ARBA" id="ARBA00047899"/>
    </source>
</evidence>